<keyword evidence="4 8" id="KW-0802">TPR repeat</keyword>
<dbReference type="Gene3D" id="1.25.40.10">
    <property type="entry name" value="Tetratricopeptide repeat domain"/>
    <property type="match status" value="3"/>
</dbReference>
<dbReference type="PANTHER" id="PTHR46208:SF1">
    <property type="entry name" value="MITOCHONDRIAL IMPORT RECEPTOR SUBUNIT TOM70"/>
    <property type="match status" value="1"/>
</dbReference>
<feature type="repeat" description="TPR" evidence="8">
    <location>
        <begin position="203"/>
        <end position="236"/>
    </location>
</feature>
<protein>
    <recommendedName>
        <fullName evidence="12">Tetratricopeptide repeat protein</fullName>
    </recommendedName>
</protein>
<dbReference type="PANTHER" id="PTHR46208">
    <property type="entry name" value="MITOCHONDRIAL IMPORT RECEPTOR SUBUNIT TOM70"/>
    <property type="match status" value="1"/>
</dbReference>
<evidence type="ECO:0000256" key="5">
    <source>
        <dbReference type="ARBA" id="ARBA00022989"/>
    </source>
</evidence>
<dbReference type="Proteomes" id="UP000622475">
    <property type="component" value="Unassembled WGS sequence"/>
</dbReference>
<dbReference type="GO" id="GO:0008320">
    <property type="term" value="F:protein transmembrane transporter activity"/>
    <property type="evidence" value="ECO:0007669"/>
    <property type="project" value="TreeGrafter"/>
</dbReference>
<dbReference type="InterPro" id="IPR011990">
    <property type="entry name" value="TPR-like_helical_dom_sf"/>
</dbReference>
<keyword evidence="6" id="KW-0472">Membrane</keyword>
<evidence type="ECO:0000256" key="2">
    <source>
        <dbReference type="ARBA" id="ARBA00022692"/>
    </source>
</evidence>
<feature type="signal peptide" evidence="9">
    <location>
        <begin position="1"/>
        <end position="23"/>
    </location>
</feature>
<sequence>MEMIKRIAMTATATIFIGSSVFAQSLADAKKAIDAEQYQKAKTMLKGLTTTQPNSAENQFYLGWTYIKQEYADSAKAAFNKGIAADGKFALNFVGLGAAARLDKDEAGATSNFNQALSLSPKDTKVYDYVGRSYLLIVAPATTVSQANAESAIAVLEKGKTANPKVKDAELYVTAGNALISQLKSNDAYKNYSEALAIDPKSVTAHVAEGVLWRYANNWESATNEFNAALTIDPNFGPAYREWAETDLRQANKDIKVASAKVKEGVEHYRKYLSLTDMSIESQLRYADFLYNAGEFKTLQEVTAQLAKSAASNLRVYRYLGYSALENKDYDAGITALNKFIGEAGEKRVLATDYLNLGRLKLAKSDSTGINDLKKAYAMDTTKADVFLEIAKDAYGKKKYADAGNAYQEYFDKSKKGTLQERFAQALSYFFAFDSNNPKADSAVLVKADSAFSYIERKATTPVAAVYQYKGYIADLKDADRNNIKGLAKPYYEKYITLTSAKPTLSDADKRYLAAAYVYMANLYEYKDKDEAKTLEAYTKAKEYDPANKSVVAYFARKTAPAKTTK</sequence>
<keyword evidence="2" id="KW-0812">Transmembrane</keyword>
<name>A0A929KW92_9SPHI</name>
<dbReference type="AlphaFoldDB" id="A0A929KW92"/>
<comment type="caution">
    <text evidence="10">The sequence shown here is derived from an EMBL/GenBank/DDBJ whole genome shotgun (WGS) entry which is preliminary data.</text>
</comment>
<keyword evidence="5" id="KW-1133">Transmembrane helix</keyword>
<comment type="subcellular location">
    <subcellularLocation>
        <location evidence="1">Membrane</location>
        <topology evidence="1">Single-pass membrane protein</topology>
    </subcellularLocation>
</comment>
<evidence type="ECO:0000256" key="1">
    <source>
        <dbReference type="ARBA" id="ARBA00004167"/>
    </source>
</evidence>
<comment type="similarity">
    <text evidence="7">Belongs to the Tom70 family.</text>
</comment>
<evidence type="ECO:0000313" key="10">
    <source>
        <dbReference type="EMBL" id="MBE9662322.1"/>
    </source>
</evidence>
<keyword evidence="11" id="KW-1185">Reference proteome</keyword>
<dbReference type="EMBL" id="JADFFL010000003">
    <property type="protein sequence ID" value="MBE9662322.1"/>
    <property type="molecule type" value="Genomic_DNA"/>
</dbReference>
<dbReference type="SUPFAM" id="SSF48452">
    <property type="entry name" value="TPR-like"/>
    <property type="match status" value="3"/>
</dbReference>
<dbReference type="GO" id="GO:0030943">
    <property type="term" value="F:mitochondrion targeting sequence binding"/>
    <property type="evidence" value="ECO:0007669"/>
    <property type="project" value="TreeGrafter"/>
</dbReference>
<keyword evidence="9" id="KW-0732">Signal</keyword>
<proteinExistence type="inferred from homology"/>
<gene>
    <name evidence="10" type="ORF">IRJ16_10545</name>
</gene>
<evidence type="ECO:0000256" key="4">
    <source>
        <dbReference type="ARBA" id="ARBA00022803"/>
    </source>
</evidence>
<dbReference type="RefSeq" id="WP_194111494.1">
    <property type="nucleotide sequence ID" value="NZ_JADFFL010000003.1"/>
</dbReference>
<evidence type="ECO:0000256" key="6">
    <source>
        <dbReference type="ARBA" id="ARBA00023136"/>
    </source>
</evidence>
<reference evidence="10" key="1">
    <citation type="submission" date="2020-10" db="EMBL/GenBank/DDBJ databases">
        <title>Mucilaginibacter mali sp. nov., isolated from rhizosphere soil of apple orchard.</title>
        <authorList>
            <person name="Lee J.-S."/>
            <person name="Kim H.S."/>
            <person name="Kim J.-S."/>
        </authorList>
    </citation>
    <scope>NUCLEOTIDE SEQUENCE</scope>
    <source>
        <strain evidence="10">KCTC 22746</strain>
    </source>
</reference>
<evidence type="ECO:0000256" key="8">
    <source>
        <dbReference type="PROSITE-ProRule" id="PRU00339"/>
    </source>
</evidence>
<dbReference type="InterPro" id="IPR019734">
    <property type="entry name" value="TPR_rpt"/>
</dbReference>
<dbReference type="GO" id="GO:0016020">
    <property type="term" value="C:membrane"/>
    <property type="evidence" value="ECO:0007669"/>
    <property type="project" value="UniProtKB-SubCell"/>
</dbReference>
<evidence type="ECO:0000313" key="11">
    <source>
        <dbReference type="Proteomes" id="UP000622475"/>
    </source>
</evidence>
<dbReference type="SMART" id="SM00028">
    <property type="entry name" value="TPR"/>
    <property type="match status" value="6"/>
</dbReference>
<accession>A0A929KW92</accession>
<dbReference type="GO" id="GO:0030150">
    <property type="term" value="P:protein import into mitochondrial matrix"/>
    <property type="evidence" value="ECO:0007669"/>
    <property type="project" value="TreeGrafter"/>
</dbReference>
<dbReference type="PROSITE" id="PS50005">
    <property type="entry name" value="TPR"/>
    <property type="match status" value="2"/>
</dbReference>
<keyword evidence="3" id="KW-0677">Repeat</keyword>
<evidence type="ECO:0000256" key="9">
    <source>
        <dbReference type="SAM" id="SignalP"/>
    </source>
</evidence>
<evidence type="ECO:0000256" key="7">
    <source>
        <dbReference type="ARBA" id="ARBA00038030"/>
    </source>
</evidence>
<evidence type="ECO:0000256" key="3">
    <source>
        <dbReference type="ARBA" id="ARBA00022737"/>
    </source>
</evidence>
<feature type="repeat" description="TPR" evidence="8">
    <location>
        <begin position="169"/>
        <end position="202"/>
    </location>
</feature>
<feature type="chain" id="PRO_5037647783" description="Tetratricopeptide repeat protein" evidence="9">
    <location>
        <begin position="24"/>
        <end position="566"/>
    </location>
</feature>
<evidence type="ECO:0008006" key="12">
    <source>
        <dbReference type="Google" id="ProtNLM"/>
    </source>
</evidence>
<organism evidence="10 11">
    <name type="scientific">Mucilaginibacter myungsuensis</name>
    <dbReference type="NCBI Taxonomy" id="649104"/>
    <lineage>
        <taxon>Bacteria</taxon>
        <taxon>Pseudomonadati</taxon>
        <taxon>Bacteroidota</taxon>
        <taxon>Sphingobacteriia</taxon>
        <taxon>Sphingobacteriales</taxon>
        <taxon>Sphingobacteriaceae</taxon>
        <taxon>Mucilaginibacter</taxon>
    </lineage>
</organism>